<dbReference type="SUPFAM" id="SSF52540">
    <property type="entry name" value="P-loop containing nucleoside triphosphate hydrolases"/>
    <property type="match status" value="1"/>
</dbReference>
<dbReference type="GO" id="GO:0031048">
    <property type="term" value="P:regulatory ncRNA-mediated heterochromatin formation"/>
    <property type="evidence" value="ECO:0007669"/>
    <property type="project" value="TreeGrafter"/>
</dbReference>
<organism evidence="10 11">
    <name type="scientific">Zasmidium cellare ATCC 36951</name>
    <dbReference type="NCBI Taxonomy" id="1080233"/>
    <lineage>
        <taxon>Eukaryota</taxon>
        <taxon>Fungi</taxon>
        <taxon>Dikarya</taxon>
        <taxon>Ascomycota</taxon>
        <taxon>Pezizomycotina</taxon>
        <taxon>Dothideomycetes</taxon>
        <taxon>Dothideomycetidae</taxon>
        <taxon>Mycosphaerellales</taxon>
        <taxon>Mycosphaerellaceae</taxon>
        <taxon>Zasmidium</taxon>
    </lineage>
</organism>
<dbReference type="PANTHER" id="PTHR10887:SF445">
    <property type="entry name" value="NFX1-TYPE ZINC FINGER-CONTAINING PROTEIN 1"/>
    <property type="match status" value="1"/>
</dbReference>
<gene>
    <name evidence="10" type="ORF">M409DRAFT_63696</name>
</gene>
<evidence type="ECO:0000256" key="2">
    <source>
        <dbReference type="ARBA" id="ARBA00022490"/>
    </source>
</evidence>
<dbReference type="InterPro" id="IPR041677">
    <property type="entry name" value="DNA2/NAM7_AAA_11"/>
</dbReference>
<keyword evidence="6" id="KW-0547">Nucleotide-binding</keyword>
<keyword evidence="5" id="KW-0863">Zinc-finger</keyword>
<comment type="subcellular location">
    <subcellularLocation>
        <location evidence="1">Cytoplasm</location>
    </subcellularLocation>
</comment>
<dbReference type="GO" id="GO:0005737">
    <property type="term" value="C:cytoplasm"/>
    <property type="evidence" value="ECO:0007669"/>
    <property type="project" value="UniProtKB-SubCell"/>
</dbReference>
<keyword evidence="2" id="KW-0963">Cytoplasm</keyword>
<name>A0A6A6CWK4_ZASCE</name>
<dbReference type="Pfam" id="PF20173">
    <property type="entry name" value="ZnF_RZ-type"/>
    <property type="match status" value="1"/>
</dbReference>
<dbReference type="Proteomes" id="UP000799537">
    <property type="component" value="Unassembled WGS sequence"/>
</dbReference>
<dbReference type="InterPro" id="IPR041679">
    <property type="entry name" value="DNA2/NAM7-like_C"/>
</dbReference>
<dbReference type="InterPro" id="IPR000967">
    <property type="entry name" value="Znf_NFX1"/>
</dbReference>
<proteinExistence type="predicted"/>
<dbReference type="OrthoDB" id="2423195at2759"/>
<evidence type="ECO:0000313" key="10">
    <source>
        <dbReference type="EMBL" id="KAF2171405.1"/>
    </source>
</evidence>
<dbReference type="InterPro" id="IPR045055">
    <property type="entry name" value="DNA2/NAM7-like"/>
</dbReference>
<dbReference type="InterPro" id="IPR027417">
    <property type="entry name" value="P-loop_NTPase"/>
</dbReference>
<dbReference type="RefSeq" id="XP_033672294.1">
    <property type="nucleotide sequence ID" value="XM_033815716.1"/>
</dbReference>
<evidence type="ECO:0000256" key="8">
    <source>
        <dbReference type="ARBA" id="ARBA00022859"/>
    </source>
</evidence>
<keyword evidence="11" id="KW-1185">Reference proteome</keyword>
<dbReference type="Gene3D" id="3.40.50.300">
    <property type="entry name" value="P-loop containing nucleotide triphosphate hydrolases"/>
    <property type="match status" value="2"/>
</dbReference>
<dbReference type="SMART" id="SM00438">
    <property type="entry name" value="ZnF_NFX"/>
    <property type="match status" value="5"/>
</dbReference>
<dbReference type="InterPro" id="IPR047187">
    <property type="entry name" value="SF1_C_Upf1"/>
</dbReference>
<keyword evidence="4" id="KW-0677">Repeat</keyword>
<dbReference type="InterPro" id="IPR046439">
    <property type="entry name" value="ZF_RZ_dom"/>
</dbReference>
<dbReference type="FunFam" id="3.40.50.300:FF:001660">
    <property type="entry name" value="NF-X1 finger and helicase protein, putative"/>
    <property type="match status" value="1"/>
</dbReference>
<evidence type="ECO:0000256" key="3">
    <source>
        <dbReference type="ARBA" id="ARBA00022723"/>
    </source>
</evidence>
<evidence type="ECO:0000256" key="4">
    <source>
        <dbReference type="ARBA" id="ARBA00022737"/>
    </source>
</evidence>
<keyword evidence="7" id="KW-0862">Zinc</keyword>
<evidence type="ECO:0000256" key="6">
    <source>
        <dbReference type="ARBA" id="ARBA00022806"/>
    </source>
</evidence>
<feature type="domain" description="RZ-type" evidence="9">
    <location>
        <begin position="1715"/>
        <end position="1791"/>
    </location>
</feature>
<dbReference type="GO" id="GO:0002376">
    <property type="term" value="P:immune system process"/>
    <property type="evidence" value="ECO:0007669"/>
    <property type="project" value="UniProtKB-KW"/>
</dbReference>
<dbReference type="PANTHER" id="PTHR10887">
    <property type="entry name" value="DNA2/NAM7 HELICASE FAMILY"/>
    <property type="match status" value="1"/>
</dbReference>
<keyword evidence="6" id="KW-0378">Hydrolase</keyword>
<dbReference type="CDD" id="cd17936">
    <property type="entry name" value="EEXXEc_NFX1"/>
    <property type="match status" value="1"/>
</dbReference>
<dbReference type="GO" id="GO:0031380">
    <property type="term" value="C:nuclear RNA-directed RNA polymerase complex"/>
    <property type="evidence" value="ECO:0007669"/>
    <property type="project" value="TreeGrafter"/>
</dbReference>
<protein>
    <recommendedName>
        <fullName evidence="9">RZ-type domain-containing protein</fullName>
    </recommendedName>
</protein>
<keyword evidence="6" id="KW-0347">Helicase</keyword>
<reference evidence="10" key="1">
    <citation type="journal article" date="2020" name="Stud. Mycol.">
        <title>101 Dothideomycetes genomes: a test case for predicting lifestyles and emergence of pathogens.</title>
        <authorList>
            <person name="Haridas S."/>
            <person name="Albert R."/>
            <person name="Binder M."/>
            <person name="Bloem J."/>
            <person name="Labutti K."/>
            <person name="Salamov A."/>
            <person name="Andreopoulos B."/>
            <person name="Baker S."/>
            <person name="Barry K."/>
            <person name="Bills G."/>
            <person name="Bluhm B."/>
            <person name="Cannon C."/>
            <person name="Castanera R."/>
            <person name="Culley D."/>
            <person name="Daum C."/>
            <person name="Ezra D."/>
            <person name="Gonzalez J."/>
            <person name="Henrissat B."/>
            <person name="Kuo A."/>
            <person name="Liang C."/>
            <person name="Lipzen A."/>
            <person name="Lutzoni F."/>
            <person name="Magnuson J."/>
            <person name="Mondo S."/>
            <person name="Nolan M."/>
            <person name="Ohm R."/>
            <person name="Pangilinan J."/>
            <person name="Park H.-J."/>
            <person name="Ramirez L."/>
            <person name="Alfaro M."/>
            <person name="Sun H."/>
            <person name="Tritt A."/>
            <person name="Yoshinaga Y."/>
            <person name="Zwiers L.-H."/>
            <person name="Turgeon B."/>
            <person name="Goodwin S."/>
            <person name="Spatafora J."/>
            <person name="Crous P."/>
            <person name="Grigoriev I."/>
        </authorList>
    </citation>
    <scope>NUCLEOTIDE SEQUENCE</scope>
    <source>
        <strain evidence="10">ATCC 36951</strain>
    </source>
</reference>
<dbReference type="CDD" id="cd18808">
    <property type="entry name" value="SF1_C_Upf1"/>
    <property type="match status" value="1"/>
</dbReference>
<evidence type="ECO:0000313" key="11">
    <source>
        <dbReference type="Proteomes" id="UP000799537"/>
    </source>
</evidence>
<evidence type="ECO:0000256" key="5">
    <source>
        <dbReference type="ARBA" id="ARBA00022771"/>
    </source>
</evidence>
<dbReference type="GeneID" id="54568988"/>
<evidence type="ECO:0000259" key="9">
    <source>
        <dbReference type="PROSITE" id="PS51981"/>
    </source>
</evidence>
<keyword evidence="3" id="KW-0479">Metal-binding</keyword>
<sequence length="1793" mass="200051">MQDVIKTLSSDGGLYRVKQLLHQDFDSFPDAKLETVWTTQLVPFFHLLSHQSVLMSWVIEAQHATLIVFFERSGGNELLESCICVLDNLFARSSHAKINPDLKTVTEAMLSLAENVNRSRSLERHVLAIRTALNLEIPDVKPVRAPVANSNRPTFTIAQDLPGDLSEDGARHDNDSADITEIDILPTIEEILSPRLEYLPRDDPSEWHLPGVEGLIARHFRLLREDSVGPLRDAAKFELERLQNPLDPTIKSKDPHGARTSLYPNIHFEKAIHDDQKGVLFVFAFDQPPHLRNATLETRGKWWQESKRLESDSLVCLLSSDGDATFLVIHSPSFADNKKSSTQKTIDKYTLAGGGNVGYVIAQLTSQDGDEVSYFLRRCFSMRRDQLQHSLIEFPGVILPAFEPTLSALQQMAETLDIPFTDYLLPSGEAGQELPAYASGHNFRWNLQSIVKGSTPGGVEDEGLEEVLQESSLDNAQQRAVLHSLRSQVALVQGPPGTGKSFTGIKLIQALLDNRKTANLGPIICVCYTNHALDQLLEHLIDADVKNIIRIGSRSKSERLADINLRTVAQKMDRTKTERQEYGKARGLMEKASKSITTELTRLSSVNSQDGKALEVLLKERYPGLYEKIFQETDEDGFQTVHHSRRTSPLDRWLHGTAPISLRGETRPLSELESGRVEPQAMTSRERQSLYNSWTEKISDEAYQNLEMQLDLHKDRKDDTDSIRGEVDLRILSKANVIGITTTGLARSIKHLRKLTSKILVVEEAGEVLEAHLLTAMLPSIEHMILIGDHQQLRPKIQNYDLSVENPRSAISLDASLFERLISTSDSIPFVTLETQRRMHPSISELVRSTLYPKLQDAESVKTYPDVIGMRHRLFWMDHDRPEDSQVDQMHSTSHTNTYEVDMVAALVNHLVGQGVYRSKEIAVLTPYLGQLRKLRRKFGDAFTILLNELDTLDLEHDGDEEDVASSKSEAQKPASQIAKGTLLQALRLATVDNFQGEEAKVVIISLVRSNEQRKCGFLRTSNRINVLLSRAMHGMYIIGNSKTSEHIPMWKQVLEILHANGNIGPAIELCCPRHPETPLAITEPNQFAHISPEAGCSLLCGKMLPCGHACQGMCHSDTLHNAKYCPKECTRPRKGCQHPCDQPCGKQCPEICKTVVEDIDIELPCGHHVTQLKCWLYQDPSLVKCKEPVERIVPGCDHKIVQPCHQSTTDPLFQCLESCGASLPCGHICTNNCNTCRPRSGGELVFNEPNHGQCNTPCGRSFNSCSHSCSAPCHGEKPCPLCTAKCESSCVHSDCAKKCHEPCTPCAEESCSSKCPHSACNLPCAAPCDWVPCNKRCEKRLSCSHQCPSLCGEVCPSPQSCQICAPDQVKDMCVDLITMQTYQEVDLDADPCITLNCGHIFTRESLDGLMEMSTHYNLDPSTGDPVAINGELLPLSYDKPKVCPSCRGSLRRVSRYGRIVRRSLLDESTKKFITWSNRTYVPLAERLQTLQASLKATEGNVLLPPGEIRLGGSANFRRALQGPRYRSILRLGHEMFNFSIKVKAEEQPFQRVRDLVEAARRREKADIPEFNFDQTILQTRGQLLAKALLRRTELVIVTDLVSVWENMPAHARSRVTLTLDFADHRKLCDELLQDAQASKNVLQQAEALIFWAQFAALECTMSTGDNTAHVEHLKQEAHPKLDEAQTICDRFPGQTQSVSEEVAGVREMLSDNPISATEMHMVVAAMATEFRGTGHWYRCVNGHPFTIGECGGPVVTSRCPQCGAQIGGQHHMAAEGVTRADDIEREFAGLRV</sequence>
<keyword evidence="6" id="KW-0067">ATP-binding</keyword>
<dbReference type="GO" id="GO:0004386">
    <property type="term" value="F:helicase activity"/>
    <property type="evidence" value="ECO:0007669"/>
    <property type="project" value="InterPro"/>
</dbReference>
<dbReference type="PROSITE" id="PS51981">
    <property type="entry name" value="ZF_RZ"/>
    <property type="match status" value="1"/>
</dbReference>
<dbReference type="Pfam" id="PF13086">
    <property type="entry name" value="AAA_11"/>
    <property type="match status" value="1"/>
</dbReference>
<evidence type="ECO:0000256" key="7">
    <source>
        <dbReference type="ARBA" id="ARBA00022833"/>
    </source>
</evidence>
<keyword evidence="8" id="KW-0391">Immunity</keyword>
<dbReference type="CDD" id="cd06008">
    <property type="entry name" value="NF-X1-zinc-finger"/>
    <property type="match status" value="2"/>
</dbReference>
<evidence type="ECO:0000256" key="1">
    <source>
        <dbReference type="ARBA" id="ARBA00004496"/>
    </source>
</evidence>
<accession>A0A6A6CWK4</accession>
<dbReference type="Pfam" id="PF13087">
    <property type="entry name" value="AAA_12"/>
    <property type="match status" value="1"/>
</dbReference>
<dbReference type="EMBL" id="ML993583">
    <property type="protein sequence ID" value="KAF2171405.1"/>
    <property type="molecule type" value="Genomic_DNA"/>
</dbReference>
<dbReference type="GO" id="GO:0008270">
    <property type="term" value="F:zinc ion binding"/>
    <property type="evidence" value="ECO:0007669"/>
    <property type="project" value="UniProtKB-KW"/>
</dbReference>